<name>A0A7J7N0H2_9MAGN</name>
<dbReference type="AlphaFoldDB" id="A0A7J7N0H2"/>
<evidence type="ECO:0000259" key="2">
    <source>
        <dbReference type="Pfam" id="PF26631"/>
    </source>
</evidence>
<gene>
    <name evidence="3" type="ORF">GIB67_019484</name>
</gene>
<evidence type="ECO:0000256" key="1">
    <source>
        <dbReference type="SAM" id="MobiDB-lite"/>
    </source>
</evidence>
<feature type="domain" description="DUF8204" evidence="2">
    <location>
        <begin position="55"/>
        <end position="144"/>
    </location>
</feature>
<dbReference type="InterPro" id="IPR058517">
    <property type="entry name" value="DUF8204"/>
</dbReference>
<feature type="region of interest" description="Disordered" evidence="1">
    <location>
        <begin position="1"/>
        <end position="46"/>
    </location>
</feature>
<dbReference type="OrthoDB" id="510712at2759"/>
<feature type="region of interest" description="Disordered" evidence="1">
    <location>
        <begin position="150"/>
        <end position="189"/>
    </location>
</feature>
<dbReference type="EMBL" id="JACGCM010001161">
    <property type="protein sequence ID" value="KAF6160544.1"/>
    <property type="molecule type" value="Genomic_DNA"/>
</dbReference>
<dbReference type="PANTHER" id="PTHR34566:SF2">
    <property type="entry name" value="ALTERED INHERITANCE OF MITOCHONDRIA PROTEIN"/>
    <property type="match status" value="1"/>
</dbReference>
<dbReference type="Proteomes" id="UP000541444">
    <property type="component" value="Unassembled WGS sequence"/>
</dbReference>
<feature type="compositionally biased region" description="Basic and acidic residues" evidence="1">
    <location>
        <begin position="15"/>
        <end position="37"/>
    </location>
</feature>
<feature type="compositionally biased region" description="Polar residues" evidence="1">
    <location>
        <begin position="1"/>
        <end position="14"/>
    </location>
</feature>
<dbReference type="PANTHER" id="PTHR34566">
    <property type="entry name" value="ALTERED INHERITANCE OF MITOCHONDRIA PROTEIN"/>
    <property type="match status" value="1"/>
</dbReference>
<comment type="caution">
    <text evidence="3">The sequence shown here is derived from an EMBL/GenBank/DDBJ whole genome shotgun (WGS) entry which is preliminary data.</text>
</comment>
<evidence type="ECO:0000313" key="3">
    <source>
        <dbReference type="EMBL" id="KAF6160544.1"/>
    </source>
</evidence>
<accession>A0A7J7N0H2</accession>
<reference evidence="3 4" key="1">
    <citation type="journal article" date="2020" name="IScience">
        <title>Genome Sequencing of the Endangered Kingdonia uniflora (Circaeasteraceae, Ranunculales) Reveals Potential Mechanisms of Evolutionary Specialization.</title>
        <authorList>
            <person name="Sun Y."/>
            <person name="Deng T."/>
            <person name="Zhang A."/>
            <person name="Moore M.J."/>
            <person name="Landis J.B."/>
            <person name="Lin N."/>
            <person name="Zhang H."/>
            <person name="Zhang X."/>
            <person name="Huang J."/>
            <person name="Zhang X."/>
            <person name="Sun H."/>
            <person name="Wang H."/>
        </authorList>
    </citation>
    <scope>NUCLEOTIDE SEQUENCE [LARGE SCALE GENOMIC DNA]</scope>
    <source>
        <strain evidence="3">TB1705</strain>
        <tissue evidence="3">Leaf</tissue>
    </source>
</reference>
<protein>
    <recommendedName>
        <fullName evidence="2">DUF8204 domain-containing protein</fullName>
    </recommendedName>
</protein>
<evidence type="ECO:0000313" key="4">
    <source>
        <dbReference type="Proteomes" id="UP000541444"/>
    </source>
</evidence>
<proteinExistence type="predicted"/>
<sequence>MSENNAGSLGTNTLAEREGEGEREMEEERSSHKHGDEGEPNLNHQNQNLRKIVSKGKSCKGCLYYSSILKSKDRNPFCVGVSRTLQQGYIVGESELEAAKEGRNFADFKYGCAGYSVYLDKKDGSINPKGEHAELPYCVGIELLVDRRPSTARAPAPAPISARAYSRGDDHVNRPTRPQQKPAHSMGEEFMSRQASNFTYFFS</sequence>
<feature type="compositionally biased region" description="Low complexity" evidence="1">
    <location>
        <begin position="151"/>
        <end position="165"/>
    </location>
</feature>
<keyword evidence="4" id="KW-1185">Reference proteome</keyword>
<dbReference type="Pfam" id="PF26631">
    <property type="entry name" value="DUF8204"/>
    <property type="match status" value="1"/>
</dbReference>
<organism evidence="3 4">
    <name type="scientific">Kingdonia uniflora</name>
    <dbReference type="NCBI Taxonomy" id="39325"/>
    <lineage>
        <taxon>Eukaryota</taxon>
        <taxon>Viridiplantae</taxon>
        <taxon>Streptophyta</taxon>
        <taxon>Embryophyta</taxon>
        <taxon>Tracheophyta</taxon>
        <taxon>Spermatophyta</taxon>
        <taxon>Magnoliopsida</taxon>
        <taxon>Ranunculales</taxon>
        <taxon>Circaeasteraceae</taxon>
        <taxon>Kingdonia</taxon>
    </lineage>
</organism>